<dbReference type="EMBL" id="CADCTZ010000084">
    <property type="protein sequence ID" value="CAA9307917.1"/>
    <property type="molecule type" value="Genomic_DNA"/>
</dbReference>
<sequence>MSEMVDRLSQAGLHRINLLSSDFGAKYTIIYDKFFAEIYHFDVFFATLNFSVKLRKVSTVKKRASSIGGWWSHFVSYCWQKLFFSLIKYIPEPHLCNQLPHL</sequence>
<accession>A0A6J4KKX7</accession>
<organism evidence="1">
    <name type="scientific">uncultured Microcoleus sp</name>
    <dbReference type="NCBI Taxonomy" id="259945"/>
    <lineage>
        <taxon>Bacteria</taxon>
        <taxon>Bacillati</taxon>
        <taxon>Cyanobacteriota</taxon>
        <taxon>Cyanophyceae</taxon>
        <taxon>Oscillatoriophycideae</taxon>
        <taxon>Oscillatoriales</taxon>
        <taxon>Microcoleaceae</taxon>
        <taxon>Microcoleus</taxon>
        <taxon>environmental samples</taxon>
    </lineage>
</organism>
<proteinExistence type="predicted"/>
<name>A0A6J4KKX7_9CYAN</name>
<reference evidence="1" key="1">
    <citation type="submission" date="2020-02" db="EMBL/GenBank/DDBJ databases">
        <authorList>
            <person name="Meier V. D."/>
        </authorList>
    </citation>
    <scope>NUCLEOTIDE SEQUENCE</scope>
    <source>
        <strain evidence="1">AVDCRST_MAG84</strain>
    </source>
</reference>
<dbReference type="AlphaFoldDB" id="A0A6J4KKX7"/>
<evidence type="ECO:0000313" key="1">
    <source>
        <dbReference type="EMBL" id="CAA9307917.1"/>
    </source>
</evidence>
<gene>
    <name evidence="1" type="ORF">AVDCRST_MAG84-581</name>
</gene>
<protein>
    <submittedName>
        <fullName evidence="1">Uncharacterized protein</fullName>
    </submittedName>
</protein>